<feature type="region of interest" description="Disordered" evidence="1">
    <location>
        <begin position="810"/>
        <end position="831"/>
    </location>
</feature>
<dbReference type="OrthoDB" id="3359845at2759"/>
<feature type="region of interest" description="Disordered" evidence="1">
    <location>
        <begin position="738"/>
        <end position="783"/>
    </location>
</feature>
<sequence>MIPSPNPEPYIFPLPQYGFGADIDYKTLVSSNPFLYRVYTPKERSPFADATDPWFVAGKFDEVYTRTPATITSAVAIDPLESSYEDVAAYMEWTTRSKSIFVSASFSFAWSIWEAVRRYHHGMKKDVEIAIIDASALLGRAATGVELLKKSSPGERSSQHSKWNRFSQESQSVLIHGFIPGYAVLASISLPAILERLPSYYLRSKALPTPGKPLDHLGWNYADKKLNYRQFCQEISNRFFAQSQEMRFRDATGGSMRLALTLLRPWFHRMITQDFRYATRALRDLAIIIAHWGGQWWAKEHSELNRILDAMANTLGEELLQRFNKEDQEIHRLQDSVATLEKVIRKQETKRLTTRRVSDSTVRREYCSTPTTPEHSPKVRPRRTLSMSIHMPSREAANVHSPITPPESPNYSSIFSRHMETDFLPSTITFQPFTPPVEWPSLPTPPRQLSISTRSVSSSGTPPAIRSILSPVPEVASPMENEAPSPSAEETKPIQRPQTPTTPRRIHFKLPSIPYLPSPAATPPAVLDSLKRDGLRARTISDLSQGPPQGLRIDIPPAVSRQLVFSPSPVESSAKTTMRTACAETPADSAPVTPPPEKEGHMEEQGEHEADRDLTKTPLAKERDRVEPSLLGSPILLAGMELPEEVERTVEAKDTAVPEELPPLPPSPAESWGSVTTLPPSHSREGSPEPKVRDSFMSDTTRIGSDGSPVLKAVAELRRSRSIDSLASVQSAPRRVSAIGLDEDQVEGKAKARISSEEGEDSEPTTPLSEYLPTPIEEKPQRGPVFQYRLPRPPTGIFSTPLDFNTAVGYDSDEDEGVWSPRGEPKQKPRRPVLAETGAFVVTGFLVGAFVTLFLVSTQRRAVLYLT</sequence>
<feature type="region of interest" description="Disordered" evidence="1">
    <location>
        <begin position="473"/>
        <end position="505"/>
    </location>
</feature>
<dbReference type="STRING" id="71717.A0A4Y7TEM6"/>
<keyword evidence="2" id="KW-1133">Transmembrane helix</keyword>
<evidence type="ECO:0000259" key="3">
    <source>
        <dbReference type="Pfam" id="PF24494"/>
    </source>
</evidence>
<dbReference type="InterPro" id="IPR056009">
    <property type="entry name" value="DUF7587"/>
</dbReference>
<evidence type="ECO:0000256" key="1">
    <source>
        <dbReference type="SAM" id="MobiDB-lite"/>
    </source>
</evidence>
<feature type="compositionally biased region" description="Basic and acidic residues" evidence="1">
    <location>
        <begin position="354"/>
        <end position="366"/>
    </location>
</feature>
<feature type="compositionally biased region" description="Basic and acidic residues" evidence="1">
    <location>
        <begin position="682"/>
        <end position="696"/>
    </location>
</feature>
<reference evidence="4 5" key="1">
    <citation type="journal article" date="2019" name="Nat. Ecol. Evol.">
        <title>Megaphylogeny resolves global patterns of mushroom evolution.</title>
        <authorList>
            <person name="Varga T."/>
            <person name="Krizsan K."/>
            <person name="Foldi C."/>
            <person name="Dima B."/>
            <person name="Sanchez-Garcia M."/>
            <person name="Sanchez-Ramirez S."/>
            <person name="Szollosi G.J."/>
            <person name="Szarkandi J.G."/>
            <person name="Papp V."/>
            <person name="Albert L."/>
            <person name="Andreopoulos W."/>
            <person name="Angelini C."/>
            <person name="Antonin V."/>
            <person name="Barry K.W."/>
            <person name="Bougher N.L."/>
            <person name="Buchanan P."/>
            <person name="Buyck B."/>
            <person name="Bense V."/>
            <person name="Catcheside P."/>
            <person name="Chovatia M."/>
            <person name="Cooper J."/>
            <person name="Damon W."/>
            <person name="Desjardin D."/>
            <person name="Finy P."/>
            <person name="Geml J."/>
            <person name="Haridas S."/>
            <person name="Hughes K."/>
            <person name="Justo A."/>
            <person name="Karasinski D."/>
            <person name="Kautmanova I."/>
            <person name="Kiss B."/>
            <person name="Kocsube S."/>
            <person name="Kotiranta H."/>
            <person name="LaButti K.M."/>
            <person name="Lechner B.E."/>
            <person name="Liimatainen K."/>
            <person name="Lipzen A."/>
            <person name="Lukacs Z."/>
            <person name="Mihaltcheva S."/>
            <person name="Morgado L.N."/>
            <person name="Niskanen T."/>
            <person name="Noordeloos M.E."/>
            <person name="Ohm R.A."/>
            <person name="Ortiz-Santana B."/>
            <person name="Ovrebo C."/>
            <person name="Racz N."/>
            <person name="Riley R."/>
            <person name="Savchenko A."/>
            <person name="Shiryaev A."/>
            <person name="Soop K."/>
            <person name="Spirin V."/>
            <person name="Szebenyi C."/>
            <person name="Tomsovsky M."/>
            <person name="Tulloss R.E."/>
            <person name="Uehling J."/>
            <person name="Grigoriev I.V."/>
            <person name="Vagvolgyi C."/>
            <person name="Papp T."/>
            <person name="Martin F.M."/>
            <person name="Miettinen O."/>
            <person name="Hibbett D.S."/>
            <person name="Nagy L.G."/>
        </authorList>
    </citation>
    <scope>NUCLEOTIDE SEQUENCE [LARGE SCALE GENOMIC DNA]</scope>
    <source>
        <strain evidence="4 5">FP101781</strain>
    </source>
</reference>
<keyword evidence="5" id="KW-1185">Reference proteome</keyword>
<feature type="domain" description="DUF7587" evidence="3">
    <location>
        <begin position="32"/>
        <end position="191"/>
    </location>
</feature>
<feature type="compositionally biased region" description="Basic and acidic residues" evidence="1">
    <location>
        <begin position="596"/>
        <end position="627"/>
    </location>
</feature>
<keyword evidence="2" id="KW-0472">Membrane</keyword>
<accession>A0A4Y7TEM6</accession>
<protein>
    <recommendedName>
        <fullName evidence="3">DUF7587 domain-containing protein</fullName>
    </recommendedName>
</protein>
<evidence type="ECO:0000313" key="5">
    <source>
        <dbReference type="Proteomes" id="UP000298030"/>
    </source>
</evidence>
<feature type="compositionally biased region" description="Low complexity" evidence="1">
    <location>
        <begin position="494"/>
        <end position="503"/>
    </location>
</feature>
<evidence type="ECO:0000256" key="2">
    <source>
        <dbReference type="SAM" id="Phobius"/>
    </source>
</evidence>
<evidence type="ECO:0000313" key="4">
    <source>
        <dbReference type="EMBL" id="TEB32635.1"/>
    </source>
</evidence>
<dbReference type="Pfam" id="PF24494">
    <property type="entry name" value="DUF7587"/>
    <property type="match status" value="1"/>
</dbReference>
<dbReference type="Proteomes" id="UP000298030">
    <property type="component" value="Unassembled WGS sequence"/>
</dbReference>
<dbReference type="AlphaFoldDB" id="A0A4Y7TEM6"/>
<keyword evidence="2" id="KW-0812">Transmembrane</keyword>
<feature type="region of interest" description="Disordered" evidence="1">
    <location>
        <begin position="354"/>
        <end position="382"/>
    </location>
</feature>
<dbReference type="EMBL" id="QPFP01000014">
    <property type="protein sequence ID" value="TEB32635.1"/>
    <property type="molecule type" value="Genomic_DNA"/>
</dbReference>
<name>A0A4Y7TEM6_COPMI</name>
<gene>
    <name evidence="4" type="ORF">FA13DRAFT_1790367</name>
</gene>
<proteinExistence type="predicted"/>
<feature type="region of interest" description="Disordered" evidence="1">
    <location>
        <begin position="566"/>
        <end position="707"/>
    </location>
</feature>
<feature type="compositionally biased region" description="Basic and acidic residues" evidence="1">
    <location>
        <begin position="746"/>
        <end position="756"/>
    </location>
</feature>
<comment type="caution">
    <text evidence="4">The sequence shown here is derived from an EMBL/GenBank/DDBJ whole genome shotgun (WGS) entry which is preliminary data.</text>
</comment>
<feature type="transmembrane region" description="Helical" evidence="2">
    <location>
        <begin position="837"/>
        <end position="856"/>
    </location>
</feature>
<organism evidence="4 5">
    <name type="scientific">Coprinellus micaceus</name>
    <name type="common">Glistening ink-cap mushroom</name>
    <name type="synonym">Coprinus micaceus</name>
    <dbReference type="NCBI Taxonomy" id="71717"/>
    <lineage>
        <taxon>Eukaryota</taxon>
        <taxon>Fungi</taxon>
        <taxon>Dikarya</taxon>
        <taxon>Basidiomycota</taxon>
        <taxon>Agaricomycotina</taxon>
        <taxon>Agaricomycetes</taxon>
        <taxon>Agaricomycetidae</taxon>
        <taxon>Agaricales</taxon>
        <taxon>Agaricineae</taxon>
        <taxon>Psathyrellaceae</taxon>
        <taxon>Coprinellus</taxon>
    </lineage>
</organism>
<feature type="compositionally biased region" description="Basic and acidic residues" evidence="1">
    <location>
        <begin position="645"/>
        <end position="656"/>
    </location>
</feature>
<feature type="compositionally biased region" description="Polar residues" evidence="1">
    <location>
        <begin position="566"/>
        <end position="579"/>
    </location>
</feature>